<evidence type="ECO:0000313" key="1">
    <source>
        <dbReference type="EMBL" id="MBS4201689.1"/>
    </source>
</evidence>
<dbReference type="Proteomes" id="UP000682713">
    <property type="component" value="Unassembled WGS sequence"/>
</dbReference>
<comment type="caution">
    <text evidence="1">The sequence shown here is derived from an EMBL/GenBank/DDBJ whole genome shotgun (WGS) entry which is preliminary data.</text>
</comment>
<dbReference type="AlphaFoldDB" id="A0A942TTX6"/>
<name>A0A942TTX6_9BACI</name>
<gene>
    <name evidence="1" type="ORF">KHA93_18970</name>
</gene>
<reference evidence="1 2" key="1">
    <citation type="submission" date="2021-05" db="EMBL/GenBank/DDBJ databases">
        <title>Novel Bacillus species.</title>
        <authorList>
            <person name="Liu G."/>
        </authorList>
    </citation>
    <scope>NUCLEOTIDE SEQUENCE [LARGE SCALE GENOMIC DNA]</scope>
    <source>
        <strain evidence="1 2">FJAT-49732</strain>
    </source>
</reference>
<accession>A0A942TTX6</accession>
<keyword evidence="2" id="KW-1185">Reference proteome</keyword>
<dbReference type="RefSeq" id="WP_213112135.1">
    <property type="nucleotide sequence ID" value="NZ_JAGYPJ010000001.1"/>
</dbReference>
<sequence length="251" mass="29688">MMKKKLWIFVGIIFTMSSAITYWFYLSKPAPFPKKEQLVEEINSIFPEAAATVIQDTIPVDEHHVLVPFISKEDHYGLSYWVWHKHVWKVAFIDTNGEPRLWKVDRNNPSSYRIVWNIHPEDHISSIHFYLLKDRGYLITEGKEYYYPKVQMKESVSLQEKNYGAMQLPENWVTFMNTFIKVESAKQPNLFFNDIFTEQYVSFGWISYDQTNKEAFPERSFNGGGAYSNENVDLEFLMILDKEELEFPALH</sequence>
<organism evidence="1 2">
    <name type="scientific">Lederbergia citrisecunda</name>
    <dbReference type="NCBI Taxonomy" id="2833583"/>
    <lineage>
        <taxon>Bacteria</taxon>
        <taxon>Bacillati</taxon>
        <taxon>Bacillota</taxon>
        <taxon>Bacilli</taxon>
        <taxon>Bacillales</taxon>
        <taxon>Bacillaceae</taxon>
        <taxon>Lederbergia</taxon>
    </lineage>
</organism>
<evidence type="ECO:0000313" key="2">
    <source>
        <dbReference type="Proteomes" id="UP000682713"/>
    </source>
</evidence>
<dbReference type="EMBL" id="JAGYPJ010000001">
    <property type="protein sequence ID" value="MBS4201689.1"/>
    <property type="molecule type" value="Genomic_DNA"/>
</dbReference>
<proteinExistence type="predicted"/>
<protein>
    <submittedName>
        <fullName evidence="1">Uncharacterized protein</fullName>
    </submittedName>
</protein>